<dbReference type="AlphaFoldDB" id="A0A3D5QCI3"/>
<keyword evidence="7" id="KW-0249">Electron transport</keyword>
<protein>
    <submittedName>
        <fullName evidence="16">Respiratory nitrate reductase subunit gamma</fullName>
    </submittedName>
</protein>
<evidence type="ECO:0000256" key="8">
    <source>
        <dbReference type="ARBA" id="ARBA00022989"/>
    </source>
</evidence>
<evidence type="ECO:0000256" key="3">
    <source>
        <dbReference type="ARBA" id="ARBA00022475"/>
    </source>
</evidence>
<keyword evidence="3" id="KW-1003">Cell membrane</keyword>
<feature type="binding site" description="axial binding residue" evidence="13">
    <location>
        <position position="54"/>
    </location>
    <ligand>
        <name>heme b</name>
        <dbReference type="ChEBI" id="CHEBI:60344"/>
        <label>1</label>
    </ligand>
    <ligandPart>
        <name>Fe</name>
        <dbReference type="ChEBI" id="CHEBI:18248"/>
    </ligandPart>
</feature>
<feature type="domain" description="NarG-like" evidence="15">
    <location>
        <begin position="3"/>
        <end position="215"/>
    </location>
</feature>
<evidence type="ECO:0000256" key="7">
    <source>
        <dbReference type="ARBA" id="ARBA00022982"/>
    </source>
</evidence>
<evidence type="ECO:0000256" key="4">
    <source>
        <dbReference type="ARBA" id="ARBA00022617"/>
    </source>
</evidence>
<evidence type="ECO:0000256" key="14">
    <source>
        <dbReference type="SAM" id="Phobius"/>
    </source>
</evidence>
<comment type="subcellular location">
    <subcellularLocation>
        <location evidence="1">Cell membrane</location>
        <topology evidence="1">Multi-pass membrane protein</topology>
    </subcellularLocation>
</comment>
<dbReference type="InterPro" id="IPR023234">
    <property type="entry name" value="NarG-like_domain"/>
</dbReference>
<dbReference type="GO" id="GO:0046872">
    <property type="term" value="F:metal ion binding"/>
    <property type="evidence" value="ECO:0007669"/>
    <property type="project" value="UniProtKB-KW"/>
</dbReference>
<evidence type="ECO:0000256" key="11">
    <source>
        <dbReference type="ARBA" id="ARBA00023063"/>
    </source>
</evidence>
<keyword evidence="2" id="KW-0813">Transport</keyword>
<evidence type="ECO:0000256" key="10">
    <source>
        <dbReference type="ARBA" id="ARBA00023004"/>
    </source>
</evidence>
<evidence type="ECO:0000256" key="5">
    <source>
        <dbReference type="ARBA" id="ARBA00022692"/>
    </source>
</evidence>
<sequence length="220" mass="24728">MYNTFFYIIIPYLCVAVFITGIVYGITRGRLAISAPATGFFEKRKLFWGITAWHYAIVIILTGHLLGFLFPKAVMNIFSVYKIMFAAEALAFGLGLAAFLGTVILLFRRITEKTVSKNSNFADYFILIILLIQVILGLSTAANYRWGINWYASHMSGYLKSLITFAPDVSYAAGMPGVVTAHIVTGFLILAVLPFTRLMHLVFVPVGYFFRKPQQIIFHK</sequence>
<dbReference type="Pfam" id="PF02665">
    <property type="entry name" value="Nitrate_red_gam"/>
    <property type="match status" value="1"/>
</dbReference>
<dbReference type="GO" id="GO:0005886">
    <property type="term" value="C:plasma membrane"/>
    <property type="evidence" value="ECO:0007669"/>
    <property type="project" value="UniProtKB-SubCell"/>
</dbReference>
<dbReference type="InterPro" id="IPR036197">
    <property type="entry name" value="NarG-like_sf"/>
</dbReference>
<dbReference type="InterPro" id="IPR003816">
    <property type="entry name" value="Nitrate_red_gam"/>
</dbReference>
<dbReference type="GO" id="GO:0020037">
    <property type="term" value="F:heme binding"/>
    <property type="evidence" value="ECO:0007669"/>
    <property type="project" value="TreeGrafter"/>
</dbReference>
<evidence type="ECO:0000256" key="6">
    <source>
        <dbReference type="ARBA" id="ARBA00022723"/>
    </source>
</evidence>
<feature type="binding site" description="axial binding residue" evidence="13">
    <location>
        <position position="64"/>
    </location>
    <ligand>
        <name>heme b</name>
        <dbReference type="ChEBI" id="CHEBI:60344"/>
        <label>1</label>
    </ligand>
    <ligandPart>
        <name>Fe</name>
        <dbReference type="ChEBI" id="CHEBI:18248"/>
    </ligandPart>
</feature>
<dbReference type="GO" id="GO:0042128">
    <property type="term" value="P:nitrate assimilation"/>
    <property type="evidence" value="ECO:0007669"/>
    <property type="project" value="UniProtKB-KW"/>
</dbReference>
<dbReference type="EMBL" id="DPPF01000137">
    <property type="protein sequence ID" value="HCW93374.1"/>
    <property type="molecule type" value="Genomic_DNA"/>
</dbReference>
<evidence type="ECO:0000256" key="9">
    <source>
        <dbReference type="ARBA" id="ARBA00023002"/>
    </source>
</evidence>
<evidence type="ECO:0000256" key="13">
    <source>
        <dbReference type="PIRSR" id="PIRSR603816-1"/>
    </source>
</evidence>
<dbReference type="GO" id="GO:0009055">
    <property type="term" value="F:electron transfer activity"/>
    <property type="evidence" value="ECO:0007669"/>
    <property type="project" value="TreeGrafter"/>
</dbReference>
<dbReference type="GO" id="GO:0009325">
    <property type="term" value="C:nitrate reductase complex"/>
    <property type="evidence" value="ECO:0007669"/>
    <property type="project" value="InterPro"/>
</dbReference>
<feature type="transmembrane region" description="Helical" evidence="14">
    <location>
        <begin position="121"/>
        <end position="142"/>
    </location>
</feature>
<keyword evidence="8 14" id="KW-1133">Transmembrane helix</keyword>
<feature type="transmembrane region" description="Helical" evidence="14">
    <location>
        <begin position="90"/>
        <end position="109"/>
    </location>
</feature>
<dbReference type="SUPFAM" id="SSF103501">
    <property type="entry name" value="Respiratory nitrate reductase 1 gamma chain"/>
    <property type="match status" value="1"/>
</dbReference>
<evidence type="ECO:0000256" key="12">
    <source>
        <dbReference type="ARBA" id="ARBA00023136"/>
    </source>
</evidence>
<gene>
    <name evidence="16" type="primary">narI</name>
    <name evidence="16" type="ORF">DHM44_06810</name>
</gene>
<comment type="caution">
    <text evidence="16">The sequence shown here is derived from an EMBL/GenBank/DDBJ whole genome shotgun (WGS) entry which is preliminary data.</text>
</comment>
<dbReference type="GO" id="GO:0019645">
    <property type="term" value="P:anaerobic electron transport chain"/>
    <property type="evidence" value="ECO:0007669"/>
    <property type="project" value="TreeGrafter"/>
</dbReference>
<dbReference type="GO" id="GO:0008940">
    <property type="term" value="F:nitrate reductase activity"/>
    <property type="evidence" value="ECO:0007669"/>
    <property type="project" value="InterPro"/>
</dbReference>
<dbReference type="Gene3D" id="1.20.950.20">
    <property type="entry name" value="Transmembrane di-heme cytochromes, Chain C"/>
    <property type="match status" value="1"/>
</dbReference>
<evidence type="ECO:0000313" key="17">
    <source>
        <dbReference type="Proteomes" id="UP000262325"/>
    </source>
</evidence>
<dbReference type="Proteomes" id="UP000262325">
    <property type="component" value="Unassembled WGS sequence"/>
</dbReference>
<dbReference type="PANTHER" id="PTHR30598">
    <property type="entry name" value="NITRATE REDUCTASE PRIVATE CHAPERONE, REDOX ENZYME MATURATION PROTEIN REMP FAMILY"/>
    <property type="match status" value="1"/>
</dbReference>
<evidence type="ECO:0000259" key="15">
    <source>
        <dbReference type="Pfam" id="PF02665"/>
    </source>
</evidence>
<keyword evidence="10 13" id="KW-0408">Iron</keyword>
<accession>A0A3D5QCI3</accession>
<feature type="transmembrane region" description="Helical" evidence="14">
    <location>
        <begin position="46"/>
        <end position="70"/>
    </location>
</feature>
<feature type="binding site" description="axial binding residue" evidence="13">
    <location>
        <position position="182"/>
    </location>
    <ligand>
        <name>heme b</name>
        <dbReference type="ChEBI" id="CHEBI:60344"/>
        <label>1</label>
    </ligand>
    <ligandPart>
        <name>Fe</name>
        <dbReference type="ChEBI" id="CHEBI:18248"/>
    </ligandPart>
</feature>
<dbReference type="PANTHER" id="PTHR30598:SF3">
    <property type="entry name" value="RESPIRATORY NITRATE REDUCTASE 1 GAMMA CHAIN"/>
    <property type="match status" value="1"/>
</dbReference>
<keyword evidence="9" id="KW-0560">Oxidoreductase</keyword>
<keyword evidence="4 13" id="KW-0349">Heme</keyword>
<evidence type="ECO:0000313" key="16">
    <source>
        <dbReference type="EMBL" id="HCW93374.1"/>
    </source>
</evidence>
<dbReference type="NCBIfam" id="TIGR00351">
    <property type="entry name" value="narI"/>
    <property type="match status" value="1"/>
</dbReference>
<keyword evidence="5 14" id="KW-0812">Transmembrane</keyword>
<keyword evidence="12 14" id="KW-0472">Membrane</keyword>
<feature type="binding site" description="axial binding residue" evidence="13">
    <location>
        <position position="200"/>
    </location>
    <ligand>
        <name>heme b</name>
        <dbReference type="ChEBI" id="CHEBI:60344"/>
        <label>1</label>
    </ligand>
    <ligandPart>
        <name>Fe</name>
        <dbReference type="ChEBI" id="CHEBI:18248"/>
    </ligandPart>
</feature>
<name>A0A3D5QCI3_FLESI</name>
<proteinExistence type="predicted"/>
<feature type="transmembrane region" description="Helical" evidence="14">
    <location>
        <begin position="6"/>
        <end position="26"/>
    </location>
</feature>
<reference evidence="16 17" key="1">
    <citation type="journal article" date="2018" name="Nat. Biotechnol.">
        <title>A standardized bacterial taxonomy based on genome phylogeny substantially revises the tree of life.</title>
        <authorList>
            <person name="Parks D.H."/>
            <person name="Chuvochina M."/>
            <person name="Waite D.W."/>
            <person name="Rinke C."/>
            <person name="Skarshewski A."/>
            <person name="Chaumeil P.A."/>
            <person name="Hugenholtz P."/>
        </authorList>
    </citation>
    <scope>NUCLEOTIDE SEQUENCE [LARGE SCALE GENOMIC DNA]</scope>
    <source>
        <strain evidence="16">UBA8672</strain>
    </source>
</reference>
<evidence type="ECO:0000256" key="1">
    <source>
        <dbReference type="ARBA" id="ARBA00004651"/>
    </source>
</evidence>
<organism evidence="16 17">
    <name type="scientific">Flexistipes sinusarabici</name>
    <dbReference type="NCBI Taxonomy" id="2352"/>
    <lineage>
        <taxon>Bacteria</taxon>
        <taxon>Pseudomonadati</taxon>
        <taxon>Deferribacterota</taxon>
        <taxon>Deferribacteres</taxon>
        <taxon>Deferribacterales</taxon>
        <taxon>Flexistipitaceae</taxon>
        <taxon>Flexistipes</taxon>
    </lineage>
</organism>
<evidence type="ECO:0000256" key="2">
    <source>
        <dbReference type="ARBA" id="ARBA00022448"/>
    </source>
</evidence>
<keyword evidence="6" id="KW-0479">Metal-binding</keyword>
<keyword evidence="11" id="KW-0534">Nitrate assimilation</keyword>
<dbReference type="InterPro" id="IPR051936">
    <property type="entry name" value="Heme-iron_electron_transfer"/>
</dbReference>